<accession>A0A846W6K9</accession>
<evidence type="ECO:0000313" key="5">
    <source>
        <dbReference type="EMBL" id="NKX88725.1"/>
    </source>
</evidence>
<protein>
    <recommendedName>
        <fullName evidence="7">ESAT-6 protein secretion system EspG family protein</fullName>
    </recommendedName>
</protein>
<evidence type="ECO:0000256" key="2">
    <source>
        <dbReference type="ARBA" id="ARBA00006411"/>
    </source>
</evidence>
<evidence type="ECO:0000256" key="3">
    <source>
        <dbReference type="ARBA" id="ARBA00022490"/>
    </source>
</evidence>
<evidence type="ECO:0000313" key="6">
    <source>
        <dbReference type="Proteomes" id="UP000572007"/>
    </source>
</evidence>
<keyword evidence="4" id="KW-0143">Chaperone</keyword>
<gene>
    <name evidence="5" type="ORF">HGA10_15580</name>
</gene>
<comment type="similarity">
    <text evidence="2">Belongs to the EspG family.</text>
</comment>
<dbReference type="Pfam" id="PF14011">
    <property type="entry name" value="ESX-1_EspG"/>
    <property type="match status" value="1"/>
</dbReference>
<reference evidence="5 6" key="1">
    <citation type="submission" date="2020-04" db="EMBL/GenBank/DDBJ databases">
        <title>MicrobeNet Type strains.</title>
        <authorList>
            <person name="Nicholson A.C."/>
        </authorList>
    </citation>
    <scope>NUCLEOTIDE SEQUENCE [LARGE SCALE GENOMIC DNA]</scope>
    <source>
        <strain evidence="5 6">DSM 44960</strain>
    </source>
</reference>
<keyword evidence="3" id="KW-0963">Cytoplasm</keyword>
<evidence type="ECO:0008006" key="7">
    <source>
        <dbReference type="Google" id="ProtNLM"/>
    </source>
</evidence>
<evidence type="ECO:0000256" key="4">
    <source>
        <dbReference type="ARBA" id="ARBA00023186"/>
    </source>
</evidence>
<name>A0A846W6K9_9NOCA</name>
<comment type="caution">
    <text evidence="5">The sequence shown here is derived from an EMBL/GenBank/DDBJ whole genome shotgun (WGS) entry which is preliminary data.</text>
</comment>
<dbReference type="Proteomes" id="UP000572007">
    <property type="component" value="Unassembled WGS sequence"/>
</dbReference>
<dbReference type="RefSeq" id="WP_067641144.1">
    <property type="nucleotide sequence ID" value="NZ_JAAXOM010000004.1"/>
</dbReference>
<keyword evidence="6" id="KW-1185">Reference proteome</keyword>
<proteinExistence type="inferred from homology"/>
<dbReference type="AlphaFoldDB" id="A0A846W6K9"/>
<dbReference type="EMBL" id="JAAXOM010000004">
    <property type="protein sequence ID" value="NKX88725.1"/>
    <property type="molecule type" value="Genomic_DNA"/>
</dbReference>
<evidence type="ECO:0000256" key="1">
    <source>
        <dbReference type="ARBA" id="ARBA00004496"/>
    </source>
</evidence>
<organism evidence="5 6">
    <name type="scientific">Nocardia coubleae</name>
    <dbReference type="NCBI Taxonomy" id="356147"/>
    <lineage>
        <taxon>Bacteria</taxon>
        <taxon>Bacillati</taxon>
        <taxon>Actinomycetota</taxon>
        <taxon>Actinomycetes</taxon>
        <taxon>Mycobacteriales</taxon>
        <taxon>Nocardiaceae</taxon>
        <taxon>Nocardia</taxon>
    </lineage>
</organism>
<sequence>MTRTWEFTDTEFYVLWQRLVRTAMPRPLTFVTEVEDSNEFEQRKHEAWQRLPDMLDGELHTAIDVLAKPQVYVRLRGWNDRASLDPKYMIKARAARSGARGYLVYQKPGITSWHSSGYTLVECGPHGLTEAILERMPALDAGKSGIIPLVGGQVEQPDFEPRSSLIFDEADTGLATRSAAFFETEAERTGLIEILQNQSIFGSRGMERDILLWRDLPDDGRYVIELPRENPTATPMTRADLADKIDRSIDRLLARVESHWEASA</sequence>
<comment type="subcellular location">
    <subcellularLocation>
        <location evidence="1">Cytoplasm</location>
    </subcellularLocation>
</comment>
<dbReference type="InterPro" id="IPR025734">
    <property type="entry name" value="EspG"/>
</dbReference>